<dbReference type="AlphaFoldDB" id="A0A8S0XVE1"/>
<dbReference type="InterPro" id="IPR003813">
    <property type="entry name" value="MvhD/FlpD"/>
</dbReference>
<organism evidence="6">
    <name type="scientific">Acididesulfobacillus acetoxydans</name>
    <dbReference type="NCBI Taxonomy" id="1561005"/>
    <lineage>
        <taxon>Bacteria</taxon>
        <taxon>Bacillati</taxon>
        <taxon>Bacillota</taxon>
        <taxon>Clostridia</taxon>
        <taxon>Eubacteriales</taxon>
        <taxon>Peptococcaceae</taxon>
        <taxon>Acididesulfobacillus</taxon>
    </lineage>
</organism>
<dbReference type="GO" id="GO:0051536">
    <property type="term" value="F:iron-sulfur cluster binding"/>
    <property type="evidence" value="ECO:0007669"/>
    <property type="project" value="UniProtKB-KW"/>
</dbReference>
<evidence type="ECO:0000313" key="6">
    <source>
        <dbReference type="EMBL" id="CAA7600257.1"/>
    </source>
</evidence>
<dbReference type="EMBL" id="CDGJ01000134">
    <property type="protein sequence ID" value="CEJ09635.1"/>
    <property type="molecule type" value="Genomic_DNA"/>
</dbReference>
<evidence type="ECO:0000256" key="1">
    <source>
        <dbReference type="ARBA" id="ARBA00022723"/>
    </source>
</evidence>
<evidence type="ECO:0000256" key="3">
    <source>
        <dbReference type="ARBA" id="ARBA00023004"/>
    </source>
</evidence>
<keyword evidence="2" id="KW-0560">Oxidoreductase</keyword>
<evidence type="ECO:0000313" key="8">
    <source>
        <dbReference type="Proteomes" id="UP001071230"/>
    </source>
</evidence>
<name>A0A8S0XVE1_9FIRM</name>
<dbReference type="EMBL" id="LR746496">
    <property type="protein sequence ID" value="CAA7600257.1"/>
    <property type="molecule type" value="Genomic_DNA"/>
</dbReference>
<dbReference type="Proteomes" id="UP001071230">
    <property type="component" value="Unassembled WGS sequence"/>
</dbReference>
<evidence type="ECO:0000256" key="2">
    <source>
        <dbReference type="ARBA" id="ARBA00023002"/>
    </source>
</evidence>
<evidence type="ECO:0000256" key="4">
    <source>
        <dbReference type="ARBA" id="ARBA00023014"/>
    </source>
</evidence>
<dbReference type="GO" id="GO:0016491">
    <property type="term" value="F:oxidoreductase activity"/>
    <property type="evidence" value="ECO:0007669"/>
    <property type="project" value="UniProtKB-KW"/>
</dbReference>
<keyword evidence="1" id="KW-0479">Metal-binding</keyword>
<keyword evidence="8" id="KW-1185">Reference proteome</keyword>
<dbReference type="KEGG" id="aacx:DEACI_0909"/>
<gene>
    <name evidence="6" type="ORF">DEACI_0909</name>
    <name evidence="7" type="ORF">DEACI_4120</name>
</gene>
<dbReference type="GO" id="GO:0046872">
    <property type="term" value="F:metal ion binding"/>
    <property type="evidence" value="ECO:0007669"/>
    <property type="project" value="UniProtKB-KW"/>
</dbReference>
<sequence>MSELTTGSAAAGSASEYEPKIVGFLCNWCAYTAADLAGIARIKYPDNIRIVRVMCTGRVEPTFVLKALSAGADAVLVAGCHPGGCHYQEGNYKAYKRTLLLQSMLPQFGIEKERFRLEFVASSEGEKFARVVGDMVAKIKELGPLSGAGTRLAALDGFFAADARMEGGVNLG</sequence>
<evidence type="ECO:0000313" key="7">
    <source>
        <dbReference type="EMBL" id="CEJ09635.1"/>
    </source>
</evidence>
<protein>
    <submittedName>
        <fullName evidence="7">F420-non-reducing hydrogenase vhc iron-sulfur subunit D</fullName>
    </submittedName>
    <submittedName>
        <fullName evidence="6">Methyl-viologen-reducing hydrogenase, delta subunit</fullName>
    </submittedName>
</protein>
<keyword evidence="4" id="KW-0411">Iron-sulfur</keyword>
<dbReference type="Pfam" id="PF02662">
    <property type="entry name" value="FlpD"/>
    <property type="match status" value="1"/>
</dbReference>
<evidence type="ECO:0000259" key="5">
    <source>
        <dbReference type="Pfam" id="PF02662"/>
    </source>
</evidence>
<dbReference type="RefSeq" id="WP_240983956.1">
    <property type="nucleotide sequence ID" value="NZ_CDGJ01000134.1"/>
</dbReference>
<accession>A0A8S0XVE1</accession>
<reference evidence="6" key="2">
    <citation type="submission" date="2020-01" db="EMBL/GenBank/DDBJ databases">
        <authorList>
            <person name="Hornung B."/>
        </authorList>
    </citation>
    <scope>NUCLEOTIDE SEQUENCE</scope>
    <source>
        <strain evidence="6">PacBioINE</strain>
    </source>
</reference>
<keyword evidence="3" id="KW-0408">Iron</keyword>
<feature type="domain" description="F420-non-reducing hydrogenase iron-sulfur subunit D" evidence="5">
    <location>
        <begin position="21"/>
        <end position="143"/>
    </location>
</feature>
<proteinExistence type="predicted"/>
<reference evidence="7" key="1">
    <citation type="submission" date="2014-11" db="EMBL/GenBank/DDBJ databases">
        <authorList>
            <person name="Hornung B.V."/>
        </authorList>
    </citation>
    <scope>NUCLEOTIDE SEQUENCE</scope>
    <source>
        <strain evidence="7">INE</strain>
    </source>
</reference>
<dbReference type="Proteomes" id="UP000836597">
    <property type="component" value="Chromosome"/>
</dbReference>